<name>X0Y0J0_9ZZZZ</name>
<dbReference type="Pfam" id="PF05717">
    <property type="entry name" value="TnpB_IS66"/>
    <property type="match status" value="1"/>
</dbReference>
<dbReference type="PANTHER" id="PTHR36455:SF1">
    <property type="entry name" value="BLR8292 PROTEIN"/>
    <property type="match status" value="1"/>
</dbReference>
<comment type="caution">
    <text evidence="1">The sequence shown here is derived from an EMBL/GenBank/DDBJ whole genome shotgun (WGS) entry which is preliminary data.</text>
</comment>
<dbReference type="NCBIfam" id="NF033819">
    <property type="entry name" value="IS66_TnpB"/>
    <property type="match status" value="1"/>
</dbReference>
<feature type="non-terminal residue" evidence="1">
    <location>
        <position position="77"/>
    </location>
</feature>
<organism evidence="1">
    <name type="scientific">marine sediment metagenome</name>
    <dbReference type="NCBI Taxonomy" id="412755"/>
    <lineage>
        <taxon>unclassified sequences</taxon>
        <taxon>metagenomes</taxon>
        <taxon>ecological metagenomes</taxon>
    </lineage>
</organism>
<dbReference type="PANTHER" id="PTHR36455">
    <property type="match status" value="1"/>
</dbReference>
<gene>
    <name evidence="1" type="ORF">S01H1_80671</name>
</gene>
<evidence type="ECO:0008006" key="2">
    <source>
        <dbReference type="Google" id="ProtNLM"/>
    </source>
</evidence>
<dbReference type="AlphaFoldDB" id="X0Y0J0"/>
<protein>
    <recommendedName>
        <fullName evidence="2">Transposase</fullName>
    </recommendedName>
</protein>
<sequence>MGRAQEVFEQDPCSGHLFLFLNRSRDRIKILFWDRDGFCIFYKRLERGTFQLLTTTNDDQGIELDYCQLVRLLGGLD</sequence>
<dbReference type="InterPro" id="IPR008878">
    <property type="entry name" value="Transposase_IS66_Orf2"/>
</dbReference>
<dbReference type="EMBL" id="BARS01054498">
    <property type="protein sequence ID" value="GAG49309.1"/>
    <property type="molecule type" value="Genomic_DNA"/>
</dbReference>
<reference evidence="1" key="1">
    <citation type="journal article" date="2014" name="Front. Microbiol.">
        <title>High frequency of phylogenetically diverse reductive dehalogenase-homologous genes in deep subseafloor sedimentary metagenomes.</title>
        <authorList>
            <person name="Kawai M."/>
            <person name="Futagami T."/>
            <person name="Toyoda A."/>
            <person name="Takaki Y."/>
            <person name="Nishi S."/>
            <person name="Hori S."/>
            <person name="Arai W."/>
            <person name="Tsubouchi T."/>
            <person name="Morono Y."/>
            <person name="Uchiyama I."/>
            <person name="Ito T."/>
            <person name="Fujiyama A."/>
            <person name="Inagaki F."/>
            <person name="Takami H."/>
        </authorList>
    </citation>
    <scope>NUCLEOTIDE SEQUENCE</scope>
    <source>
        <strain evidence="1">Expedition CK06-06</strain>
    </source>
</reference>
<accession>X0Y0J0</accession>
<proteinExistence type="predicted"/>
<evidence type="ECO:0000313" key="1">
    <source>
        <dbReference type="EMBL" id="GAG49309.1"/>
    </source>
</evidence>